<keyword evidence="1" id="KW-0732">Signal</keyword>
<protein>
    <submittedName>
        <fullName evidence="2">Uncharacterized protein</fullName>
    </submittedName>
</protein>
<evidence type="ECO:0000256" key="1">
    <source>
        <dbReference type="SAM" id="SignalP"/>
    </source>
</evidence>
<organism evidence="2 3">
    <name type="scientific">Parachitinimonas caeni</name>
    <dbReference type="NCBI Taxonomy" id="3031301"/>
    <lineage>
        <taxon>Bacteria</taxon>
        <taxon>Pseudomonadati</taxon>
        <taxon>Pseudomonadota</taxon>
        <taxon>Betaproteobacteria</taxon>
        <taxon>Neisseriales</taxon>
        <taxon>Chitinibacteraceae</taxon>
        <taxon>Parachitinimonas</taxon>
    </lineage>
</organism>
<sequence>MKVIDLRTIFGFGLAVFSLLSSANDQLFDSEKIYIPALIPSDVNTPACEYAGKVYQPGWHEERKVVESNVQGLPVCKSVIKTYVIRGRCEAGSWSDVQESWPIEEKNGWAVPGCESACTLNGVYVAPGTMTTDWSRVEKCSWVGFERKCTWDWGRVTKICGNDGMWKSMFP</sequence>
<name>A0ABT7E1W0_9NEIS</name>
<dbReference type="RefSeq" id="WP_284102619.1">
    <property type="nucleotide sequence ID" value="NZ_JARRAF010000035.1"/>
</dbReference>
<keyword evidence="3" id="KW-1185">Reference proteome</keyword>
<evidence type="ECO:0000313" key="3">
    <source>
        <dbReference type="Proteomes" id="UP001172778"/>
    </source>
</evidence>
<gene>
    <name evidence="2" type="ORF">PZA18_19835</name>
</gene>
<comment type="caution">
    <text evidence="2">The sequence shown here is derived from an EMBL/GenBank/DDBJ whole genome shotgun (WGS) entry which is preliminary data.</text>
</comment>
<feature type="signal peptide" evidence="1">
    <location>
        <begin position="1"/>
        <end position="23"/>
    </location>
</feature>
<dbReference type="EMBL" id="JARRAF010000035">
    <property type="protein sequence ID" value="MDK2126300.1"/>
    <property type="molecule type" value="Genomic_DNA"/>
</dbReference>
<evidence type="ECO:0000313" key="2">
    <source>
        <dbReference type="EMBL" id="MDK2126300.1"/>
    </source>
</evidence>
<reference evidence="2" key="1">
    <citation type="submission" date="2023-03" db="EMBL/GenBank/DDBJ databases">
        <title>Chitinimonas shenzhenensis gen. nov., sp. nov., a novel member of family Burkholderiaceae isolated from activated sludge collected in Shen Zhen, China.</title>
        <authorList>
            <person name="Wang X."/>
        </authorList>
    </citation>
    <scope>NUCLEOTIDE SEQUENCE</scope>
    <source>
        <strain evidence="2">DQS-5</strain>
    </source>
</reference>
<proteinExistence type="predicted"/>
<dbReference type="Proteomes" id="UP001172778">
    <property type="component" value="Unassembled WGS sequence"/>
</dbReference>
<feature type="chain" id="PRO_5047020524" evidence="1">
    <location>
        <begin position="24"/>
        <end position="171"/>
    </location>
</feature>
<accession>A0ABT7E1W0</accession>